<feature type="region of interest" description="Disordered" evidence="2">
    <location>
        <begin position="263"/>
        <end position="288"/>
    </location>
</feature>
<feature type="domain" description="Amidohydrolase-related" evidence="4">
    <location>
        <begin position="425"/>
        <end position="520"/>
    </location>
</feature>
<dbReference type="GO" id="GO:0006046">
    <property type="term" value="P:N-acetylglucosamine catabolic process"/>
    <property type="evidence" value="ECO:0007669"/>
    <property type="project" value="TreeGrafter"/>
</dbReference>
<keyword evidence="3" id="KW-0732">Signal</keyword>
<dbReference type="PANTHER" id="PTHR11113:SF14">
    <property type="entry name" value="N-ACETYLGLUCOSAMINE-6-PHOSPHATE DEACETYLASE"/>
    <property type="match status" value="1"/>
</dbReference>
<dbReference type="InterPro" id="IPR032466">
    <property type="entry name" value="Metal_Hydrolase"/>
</dbReference>
<comment type="caution">
    <text evidence="5">The sequence shown here is derived from an EMBL/GenBank/DDBJ whole genome shotgun (WGS) entry which is preliminary data.</text>
</comment>
<reference evidence="5" key="1">
    <citation type="submission" date="2021-10" db="EMBL/GenBank/DDBJ databases">
        <title>De novo Genome Assembly of Clathrus columnatus (Basidiomycota, Fungi) Using Illumina and Nanopore Sequence Data.</title>
        <authorList>
            <person name="Ogiso-Tanaka E."/>
            <person name="Itagaki H."/>
            <person name="Hosoya T."/>
            <person name="Hosaka K."/>
        </authorList>
    </citation>
    <scope>NUCLEOTIDE SEQUENCE</scope>
    <source>
        <strain evidence="5">MO-923</strain>
    </source>
</reference>
<dbReference type="Pfam" id="PF01979">
    <property type="entry name" value="Amidohydro_1"/>
    <property type="match status" value="1"/>
</dbReference>
<dbReference type="EMBL" id="BPWL01000005">
    <property type="protein sequence ID" value="GJJ10848.1"/>
    <property type="molecule type" value="Genomic_DNA"/>
</dbReference>
<keyword evidence="6" id="KW-1185">Reference proteome</keyword>
<dbReference type="PANTHER" id="PTHR11113">
    <property type="entry name" value="N-ACETYLGLUCOSAMINE-6-PHOSPHATE DEACETYLASE"/>
    <property type="match status" value="1"/>
</dbReference>
<organism evidence="5 6">
    <name type="scientific">Clathrus columnatus</name>
    <dbReference type="NCBI Taxonomy" id="1419009"/>
    <lineage>
        <taxon>Eukaryota</taxon>
        <taxon>Fungi</taxon>
        <taxon>Dikarya</taxon>
        <taxon>Basidiomycota</taxon>
        <taxon>Agaricomycotina</taxon>
        <taxon>Agaricomycetes</taxon>
        <taxon>Phallomycetidae</taxon>
        <taxon>Phallales</taxon>
        <taxon>Clathraceae</taxon>
        <taxon>Clathrus</taxon>
    </lineage>
</organism>
<proteinExistence type="predicted"/>
<evidence type="ECO:0000313" key="6">
    <source>
        <dbReference type="Proteomes" id="UP001050691"/>
    </source>
</evidence>
<keyword evidence="1" id="KW-0378">Hydrolase</keyword>
<name>A0AAV5ABJ2_9AGAM</name>
<evidence type="ECO:0000256" key="3">
    <source>
        <dbReference type="SAM" id="SignalP"/>
    </source>
</evidence>
<gene>
    <name evidence="5" type="ORF">Clacol_005076</name>
</gene>
<sequence length="525" mass="57113">MNPRALRLALPANHVVLAGLLALEDGSLVRRDLWFDKEKGLIVDAQKTFYELGQRPSTTIDLSDDIVSPGFLDIQINGAYGFDFSIFPQDDANAGKEYDSGLRMVASRIVETGVTSATLLGWHAEGPFLHHAKRGAHMPGYLLDAPDGFETFETIYGASALKHQTELGNKGVNGVAHARRSPPFVRMITVAPEIAGVIPAIEELFKRGVVCSIGHSIASSDTSLKAVQSGARLITHLFNAMPQLHHRDPSIIGLLGASPILANQKTNPDNNNNKPKSQFTYGDNTKKAQETNSEFASEAFSDVTTPPQTPIIHPVTRGAVPPFNRTLSNASIKGKFTPSVAAPPPIKLFKKPYYGIIVDGCHSHAHSVRVSTSLLLISIFAVEALGDLVGIYRTSSRMYSYYRRFNPTFSAMPMLDPHLEDGLHDWRDNRRLIKEGVKLYIEGTDTLAGSVVTLDICVRNFVQFTGCTLGEALKCVTYNPAACLGIENRKGTLRAGADADLVILDSDGYIKGTWVGGEEVWSTAK</sequence>
<dbReference type="SUPFAM" id="SSF51556">
    <property type="entry name" value="Metallo-dependent hydrolases"/>
    <property type="match status" value="1"/>
</dbReference>
<evidence type="ECO:0000256" key="1">
    <source>
        <dbReference type="ARBA" id="ARBA00022801"/>
    </source>
</evidence>
<dbReference type="SUPFAM" id="SSF51338">
    <property type="entry name" value="Composite domain of metallo-dependent hydrolases"/>
    <property type="match status" value="1"/>
</dbReference>
<evidence type="ECO:0000259" key="4">
    <source>
        <dbReference type="Pfam" id="PF01979"/>
    </source>
</evidence>
<dbReference type="GO" id="GO:0008448">
    <property type="term" value="F:N-acetylglucosamine-6-phosphate deacetylase activity"/>
    <property type="evidence" value="ECO:0007669"/>
    <property type="project" value="TreeGrafter"/>
</dbReference>
<feature type="compositionally biased region" description="Low complexity" evidence="2">
    <location>
        <begin position="263"/>
        <end position="276"/>
    </location>
</feature>
<accession>A0AAV5ABJ2</accession>
<protein>
    <recommendedName>
        <fullName evidence="4">Amidohydrolase-related domain-containing protein</fullName>
    </recommendedName>
</protein>
<dbReference type="Gene3D" id="3.20.20.140">
    <property type="entry name" value="Metal-dependent hydrolases"/>
    <property type="match status" value="3"/>
</dbReference>
<feature type="signal peptide" evidence="3">
    <location>
        <begin position="1"/>
        <end position="18"/>
    </location>
</feature>
<evidence type="ECO:0000256" key="2">
    <source>
        <dbReference type="SAM" id="MobiDB-lite"/>
    </source>
</evidence>
<feature type="chain" id="PRO_5044022681" description="Amidohydrolase-related domain-containing protein" evidence="3">
    <location>
        <begin position="19"/>
        <end position="525"/>
    </location>
</feature>
<dbReference type="InterPro" id="IPR011059">
    <property type="entry name" value="Metal-dep_hydrolase_composite"/>
</dbReference>
<evidence type="ECO:0000313" key="5">
    <source>
        <dbReference type="EMBL" id="GJJ10848.1"/>
    </source>
</evidence>
<dbReference type="InterPro" id="IPR006680">
    <property type="entry name" value="Amidohydro-rel"/>
</dbReference>
<dbReference type="Proteomes" id="UP001050691">
    <property type="component" value="Unassembled WGS sequence"/>
</dbReference>
<dbReference type="AlphaFoldDB" id="A0AAV5ABJ2"/>